<comment type="caution">
    <text evidence="4">The sequence shown here is derived from an EMBL/GenBank/DDBJ whole genome shotgun (WGS) entry which is preliminary data.</text>
</comment>
<keyword evidence="2" id="KW-0732">Signal</keyword>
<feature type="region of interest" description="Disordered" evidence="1">
    <location>
        <begin position="3465"/>
        <end position="3555"/>
    </location>
</feature>
<feature type="region of interest" description="Disordered" evidence="1">
    <location>
        <begin position="3140"/>
        <end position="3175"/>
    </location>
</feature>
<feature type="region of interest" description="Disordered" evidence="1">
    <location>
        <begin position="1502"/>
        <end position="1523"/>
    </location>
</feature>
<evidence type="ECO:0000256" key="1">
    <source>
        <dbReference type="SAM" id="MobiDB-lite"/>
    </source>
</evidence>
<evidence type="ECO:0000313" key="5">
    <source>
        <dbReference type="Proteomes" id="UP001642540"/>
    </source>
</evidence>
<name>A0ABP1RGF9_9HEXA</name>
<feature type="region of interest" description="Disordered" evidence="1">
    <location>
        <begin position="1606"/>
        <end position="1730"/>
    </location>
</feature>
<dbReference type="Gene3D" id="3.40.50.410">
    <property type="entry name" value="von Willebrand factor, type A domain"/>
    <property type="match status" value="12"/>
</dbReference>
<sequence length="3619" mass="401841">MGPASPLKLFPVLALLLATSLILNTTIAEDVCASTGRIKTRLQVAFVVDRTYTFRNFFRRFGAIVGEFSDRISKTFPDSEIAVTSFADYTSTQRYDETDKCYSLDATFTTEFDLLRDAIDRIGPIQGNNDNPENGLQAVMFTGADKEIGWKVGNYDGNGTNIQRVIVLLTDADDLITKGVRFKDERRRHPPLGDGTDDCTNSLYPNYSLISQVLKRKNIRILAGLGKSRETPRNIKQLYTQHFTTIGVDFELFDFELDNPRTLAADLEKVIYRTVPCKPPPPPPDQCGPNGRIKTRLQVAFVVDRTSSFQEFFNKLPGIINDFYGRISKTFPGSELALATFGDFWNTQRPQLARYDETDLCFTLDHSFTTNLRAINGSISKVIDSKQWFGDDFPENSLQAMMLALADKKIGWNNVNKDANGVYIQRVVILMTDADDLITKGANFLDKDKRHAAKGDGSDTCSNSLYPDYSLMARVLREKNAHVIGAMAVSDGSPNNIIGIYGNHFTQMSADYNLFDFPLNNPISLAANMESAIYQIIPCKPPAPPPPEKCAPEDRVPTKLQVAFVVDRTSSFQDFFKELGDIINDFYKRITKIFPGSELALTTFGDFLRPSQRPSVSVARIEEYDAATYCFTLNQLFTQKISEINISISKVIEIGQFFGDDLPENSLQAVMFTAAHKGIRWKVLDYDSDGVAIQRVIIMMTDADDLITKGAGFLDAEKRHPAIGDGSDDCINSLYPSYALMSQVLRAKGIHIIGALAKSGLTPPNIHEIYDSHFTKMSVDHNLFEFPLNNPITLAADMERAIYQTIPCKPTPPSLDMCGVSGRAKTKLQVAFVVDRTGSFLEFFRKLGEIIKEFYNKISKTFPGSEIALTTFGDFTGTQRYDESDSCYTLDQSFTMNLGDLASSIGKILRFGGMDLHENSLQAMMLTCADLKIGWNNLNYDSDGVAIQRVVIVMTDNDDLITNGANFKDADKRHPARGDGTDDCTNSLYPSYDLMSKVLKAKDIHVIGALAKTKDTPATIHQIFENHFTKIGVDHNIFEFPLDKPATLAEDMERAIYQIVPCQPPPPPDKCGPGGRAPTKLQVAFVVDRTSSFEQFFLKLGTIVNDFYDKITKTFPGSEIALTTFGDFLRPNQRAPVSEEDGRAQYDAETFCFTLDQLFTKSVSDLNSGIQKVIDNKQWFGDDYPENSLQAVMFTAAHRKIRWNTQEYDSNGVAIQRVIIMMTDADDLITKGANFLDADQRRPARGDGSDDCTNSLYPSYDLMARVLREKGIHMIGALAKSVGTPDNIHQLYENHFTKMNADFTLFDFPLNQPENLATDMENAIYKIIPCNPKPQGPPPFDSCEAGGNRRAAAKIQLAFVMDRTYSFTQRFFTSFGFIIERIYERLNARFPGTTVALTLFTDYTDKQWDHGKDGSNNKFTDDQSCYFRHYKFTKSIEKLRNSTARIRDYKGAGGDEPEDQLTAIMMTAADKEIGWNVGKQDKKGVFVYKVICMLTDADSHTDKNNNNFKDERKRRAAKGDGSDTCKNSLIPTHAVVAKALKKKGIRLIGLLSKHYQERILEYWEAHFNKIGVPHSVAEFKIDKVDEIFDTLIASIKEVLPCDIIVTPTPPPPIRPPTSPPTGPPTSPPIRPPTSPTGPPTSPPIGPPTSPPIGPPTSPPIGPPTSPPVETPPPPPPSTPPPPPTTTTTTTPKPLPPPPPPTTTTTTTPKPLPPPPPPMTTPKPEIMFTTPAPPLIMPTTPPPTECMKNRVPSSPSHSETICIPEGSILYSPPGGGGGDPAYGNCLQDPQGNFVVTENCPCNPYLDTCGCDPNEDCDEWDPPATKMGAKFHLQILFALLFLCLSIRGSQGTTCAKTKLQIAFVIDRTTSLEGYLSNLSSFMKIFHERVSKAYPGTEIAITSFGNFTSTQRIDSTSDQCYKLEQKFTQSLSSLLKVLSKIRTKDGNVDFPENSLQAIMFTSADKKIGWTSGEYDSKGMANQRLIIMMTDDDDIITTGANFKDAGKRHPAKGDGTDTCKNSLYPGYSLISNVLKEKGISHVILALTLENLGSKIVDVYNNHFNKIGLPHSTYQFQTARSSELATEISRDLERIIPCTPKQDERPPPVSPPQPPPLSRTPRSLPQPSPPSDACGANGRPKTKLQVAFVADRTGTFEEFLKKLPAVISDFHRRISKTFPGSALALTSFADFDYNQRYDANTQCYTLDQTFSTSMAEIERSISKIRTTTGNVDYPENKLQAIMFTCADRNIGWSNMNYDSDGAIIQRVIVLFTDADDFILTGANFKDASQRHPARGDGSDTCTNSLYPDYNILFKVLDQRGVLVIGALAKSDSAPKNLPELYTNHFSKIGLPIKIFQFETNVLTNLAADIESSIYSSVPCKPTPKPNDICSPSGRIKTKLQIAFVADRTGTFKEFLKKLPTIVNELYQRITKRFPGSQIALTSFADFTYSQRYDETNHCYSLDQKFTTSSSELGKSIGKITTTSGNVDWPENSLQAVMFTVADKNIGWEDEDFDSDGAAIQRIVIMLTDDNDLISTAANFLDEANRYQPKGDGTDTCINSLYPDYRIMGRVINQRKVRIIAALAKSRTATPNLVEIYRDHFKNIGVASNIFQFDLDKPIMLVDELESAIFQATPCKIDPPPIDICGPNGRPKTRLQIAFVVDRTSSFRGFFLKLASIVSRIYNRIVVTFPETEMALTTFGDFWSNQRYDETNLCYTLDQAFTTNLDDLTNSIRIIDKNQFYGADIPENSLQALMLTCADTKIGWTKLNYDLNGATIQRVVILMTDADDLISTGFTFKDAAQRHPPQGDGTDTCTNSLYPDHKLISKVLKQRNVRLIGALAKGPTTTLDISEIYKNHFDKFGVDYNLFEYSLDNTRGIVADIVTNIFKTIPCNPRPPPLVDPSIPPFDQCEANGNKRAEARIQLAFVVDRTSSFTTKFFRQFGEITERIYKKLNDRYPGTMVAMTLFTDFTSRQWNHGDIENNNNFFDDGISCYLRHYKFTKEIEKFKNSMRRIKVFYGAGGDGPEDQLTAILMTAADKELGWNQGRQDAKGVFVYKRRDAKGDGTDTCENALLPKYEVISRVLQTKGIRLVGLLSKHADPKVFDYWNGHFSKLGVTYDLAEFSVDKADRIFDTLSQSIEVVLPCDVIDQGTPPAPPTKPTRPPPPTSPPTGNVVWPSPPPMSPGGPGGLCYPAPIFTPPVIVPPTMFPPPQPSSPSDADPCGPNGRDKTRLQVAFVADRTDSFERFFKRLPQIINDFHRRKSQTFPGSELGFTSFADFDYTQRYDGSNQCYTLDQRFTTNLGELYNIISKIQTTPGNLDLQENSLQAIMFTTMDKNIGWSNLDYDSNGAIIQRVIVLVTDSDDLMTQGSNFKDASKRRPAKGDGTDTCTNSLYPDYDLLFNVLYQSGVMVIGAIANSNTAPANISEIYMDHFNKIGLPLHLLRFDQNNLINLAADMERTVYAAVPCRPSPLPAKPPTTPITPPIPPPQIPPPSTPPAPQIPPPSTPPAPQIPPPSTPPPPQIPPPPTTTTTTTPKPPPPPPVCLDPSKRVPSSPSHNEKLCIPPDTTLIDYPGDPLNYGRCLEDAEGKFVVTENCPCDPRLDTCACDPNEDCDEWDPPGYNTLAF</sequence>
<dbReference type="InterPro" id="IPR002035">
    <property type="entry name" value="VWF_A"/>
</dbReference>
<evidence type="ECO:0000313" key="4">
    <source>
        <dbReference type="EMBL" id="CAL8127523.1"/>
    </source>
</evidence>
<feature type="compositionally biased region" description="Pro residues" evidence="1">
    <location>
        <begin position="3528"/>
        <end position="3537"/>
    </location>
</feature>
<dbReference type="PANTHER" id="PTHR48125">
    <property type="entry name" value="LP07818P1"/>
    <property type="match status" value="1"/>
</dbReference>
<feature type="region of interest" description="Disordered" evidence="1">
    <location>
        <begin position="2093"/>
        <end position="2134"/>
    </location>
</feature>
<dbReference type="SMART" id="SM00327">
    <property type="entry name" value="VWA"/>
    <property type="match status" value="4"/>
</dbReference>
<dbReference type="InterPro" id="IPR036465">
    <property type="entry name" value="vWFA_dom_sf"/>
</dbReference>
<feature type="compositionally biased region" description="Pro residues" evidence="1">
    <location>
        <begin position="2102"/>
        <end position="2125"/>
    </location>
</feature>
<feature type="chain" id="PRO_5046774302" description="VWFA domain-containing protein" evidence="2">
    <location>
        <begin position="29"/>
        <end position="3619"/>
    </location>
</feature>
<reference evidence="4 5" key="1">
    <citation type="submission" date="2024-08" db="EMBL/GenBank/DDBJ databases">
        <authorList>
            <person name="Cucini C."/>
            <person name="Frati F."/>
        </authorList>
    </citation>
    <scope>NUCLEOTIDE SEQUENCE [LARGE SCALE GENOMIC DNA]</scope>
</reference>
<feature type="domain" description="VWFA" evidence="3">
    <location>
        <begin position="43"/>
        <end position="275"/>
    </location>
</feature>
<organism evidence="4 5">
    <name type="scientific">Orchesella dallaii</name>
    <dbReference type="NCBI Taxonomy" id="48710"/>
    <lineage>
        <taxon>Eukaryota</taxon>
        <taxon>Metazoa</taxon>
        <taxon>Ecdysozoa</taxon>
        <taxon>Arthropoda</taxon>
        <taxon>Hexapoda</taxon>
        <taxon>Collembola</taxon>
        <taxon>Entomobryomorpha</taxon>
        <taxon>Entomobryoidea</taxon>
        <taxon>Orchesellidae</taxon>
        <taxon>Orchesellinae</taxon>
        <taxon>Orchesella</taxon>
    </lineage>
</organism>
<dbReference type="Proteomes" id="UP001642540">
    <property type="component" value="Unassembled WGS sequence"/>
</dbReference>
<proteinExistence type="predicted"/>
<evidence type="ECO:0000256" key="2">
    <source>
        <dbReference type="SAM" id="SignalP"/>
    </source>
</evidence>
<accession>A0ABP1RGF9</accession>
<feature type="signal peptide" evidence="2">
    <location>
        <begin position="1"/>
        <end position="28"/>
    </location>
</feature>
<feature type="compositionally biased region" description="Pro residues" evidence="1">
    <location>
        <begin position="3465"/>
        <end position="3521"/>
    </location>
</feature>
<protein>
    <recommendedName>
        <fullName evidence="3">VWFA domain-containing protein</fullName>
    </recommendedName>
</protein>
<feature type="compositionally biased region" description="Pro residues" evidence="1">
    <location>
        <begin position="1709"/>
        <end position="1720"/>
    </location>
</feature>
<feature type="compositionally biased region" description="Pro residues" evidence="1">
    <location>
        <begin position="3146"/>
        <end position="3162"/>
    </location>
</feature>
<keyword evidence="5" id="KW-1185">Reference proteome</keyword>
<feature type="compositionally biased region" description="Pro residues" evidence="1">
    <location>
        <begin position="3196"/>
        <end position="3207"/>
    </location>
</feature>
<feature type="domain" description="VWFA" evidence="3">
    <location>
        <begin position="1858"/>
        <end position="1987"/>
    </location>
</feature>
<dbReference type="PANTHER" id="PTHR48125:SF12">
    <property type="entry name" value="AT HOOK TRANSCRIPTION FACTOR FAMILY-RELATED"/>
    <property type="match status" value="1"/>
</dbReference>
<dbReference type="EMBL" id="CAXLJM020000072">
    <property type="protein sequence ID" value="CAL8127523.1"/>
    <property type="molecule type" value="Genomic_DNA"/>
</dbReference>
<gene>
    <name evidence="4" type="ORF">ODALV1_LOCUS21880</name>
</gene>
<dbReference type="SUPFAM" id="SSF53300">
    <property type="entry name" value="vWA-like"/>
    <property type="match status" value="10"/>
</dbReference>
<feature type="compositionally biased region" description="Pro residues" evidence="1">
    <location>
        <begin position="1692"/>
        <end position="1701"/>
    </location>
</feature>
<feature type="region of interest" description="Disordered" evidence="1">
    <location>
        <begin position="3196"/>
        <end position="3221"/>
    </location>
</feature>
<dbReference type="PROSITE" id="PS50234">
    <property type="entry name" value="VWFA"/>
    <property type="match status" value="3"/>
</dbReference>
<feature type="domain" description="VWFA" evidence="3">
    <location>
        <begin position="2395"/>
        <end position="2619"/>
    </location>
</feature>
<feature type="compositionally biased region" description="Pro residues" evidence="1">
    <location>
        <begin position="1607"/>
        <end position="1684"/>
    </location>
</feature>
<evidence type="ECO:0000259" key="3">
    <source>
        <dbReference type="PROSITE" id="PS50234"/>
    </source>
</evidence>